<gene>
    <name evidence="3" type="ORF">H0H81_002587</name>
</gene>
<dbReference type="Pfam" id="PF08241">
    <property type="entry name" value="Methyltransf_11"/>
    <property type="match status" value="1"/>
</dbReference>
<evidence type="ECO:0000313" key="4">
    <source>
        <dbReference type="Proteomes" id="UP000717328"/>
    </source>
</evidence>
<dbReference type="InterPro" id="IPR029063">
    <property type="entry name" value="SAM-dependent_MTases_sf"/>
</dbReference>
<dbReference type="GO" id="GO:0008757">
    <property type="term" value="F:S-adenosylmethionine-dependent methyltransferase activity"/>
    <property type="evidence" value="ECO:0007669"/>
    <property type="project" value="InterPro"/>
</dbReference>
<proteinExistence type="predicted"/>
<dbReference type="EMBL" id="JABCKI010005793">
    <property type="protein sequence ID" value="KAG5637927.1"/>
    <property type="molecule type" value="Genomic_DNA"/>
</dbReference>
<evidence type="ECO:0000313" key="3">
    <source>
        <dbReference type="EMBL" id="KAG5637927.1"/>
    </source>
</evidence>
<dbReference type="Gene3D" id="3.40.50.150">
    <property type="entry name" value="Vaccinia Virus protein VP39"/>
    <property type="match status" value="1"/>
</dbReference>
<dbReference type="InterPro" id="IPR013216">
    <property type="entry name" value="Methyltransf_11"/>
</dbReference>
<reference evidence="3" key="1">
    <citation type="submission" date="2021-02" db="EMBL/GenBank/DDBJ databases">
        <authorList>
            <person name="Nieuwenhuis M."/>
            <person name="Van De Peppel L.J.J."/>
        </authorList>
    </citation>
    <scope>NUCLEOTIDE SEQUENCE</scope>
    <source>
        <strain evidence="3">D49</strain>
    </source>
</reference>
<comment type="caution">
    <text evidence="3">The sequence shown here is derived from an EMBL/GenBank/DDBJ whole genome shotgun (WGS) entry which is preliminary data.</text>
</comment>
<dbReference type="AlphaFoldDB" id="A0A9P7FZE9"/>
<organism evidence="3 4">
    <name type="scientific">Sphagnurus paluster</name>
    <dbReference type="NCBI Taxonomy" id="117069"/>
    <lineage>
        <taxon>Eukaryota</taxon>
        <taxon>Fungi</taxon>
        <taxon>Dikarya</taxon>
        <taxon>Basidiomycota</taxon>
        <taxon>Agaricomycotina</taxon>
        <taxon>Agaricomycetes</taxon>
        <taxon>Agaricomycetidae</taxon>
        <taxon>Agaricales</taxon>
        <taxon>Tricholomatineae</taxon>
        <taxon>Lyophyllaceae</taxon>
        <taxon>Sphagnurus</taxon>
    </lineage>
</organism>
<name>A0A9P7FZE9_9AGAR</name>
<feature type="region of interest" description="Disordered" evidence="1">
    <location>
        <begin position="14"/>
        <end position="34"/>
    </location>
</feature>
<feature type="compositionally biased region" description="Low complexity" evidence="1">
    <location>
        <begin position="14"/>
        <end position="25"/>
    </location>
</feature>
<protein>
    <recommendedName>
        <fullName evidence="2">Methyltransferase type 11 domain-containing protein</fullName>
    </recommendedName>
</protein>
<sequence length="324" mass="35576">MPAVSVVNYRSPPASSAMKRASSSRLDYSSTDRGTRPPALALLRQAGLLARSEAHVHVLDNACGLGTTTAALYDEFASKRELGRLRVICGDVSMRILRVATERVAQMEGLDAEVRVLDAQVRVSPSTNPCFTLMSPKALSLPSNHFTHVLTNFGFQIFSEPILALHESVRVAKPGGIIGLTTWTHPGWVPAFRLAVARIPGSPSSLPDPLPFTTRTGSWSDPVWIRAQLVTLPAVDASTICIERHAFEMPLEGEEDVRRFVRHMEAAGAFEAFMEGWSVEKRRACEGGQLALELVRALMEEHVLVWESAVVTCTKRRCSTCLRM</sequence>
<reference evidence="3" key="2">
    <citation type="submission" date="2021-10" db="EMBL/GenBank/DDBJ databases">
        <title>Phylogenomics reveals ancestral predisposition of the termite-cultivated fungus Termitomyces towards a domesticated lifestyle.</title>
        <authorList>
            <person name="Auxier B."/>
            <person name="Grum-Grzhimaylo A."/>
            <person name="Cardenas M.E."/>
            <person name="Lodge J.D."/>
            <person name="Laessoe T."/>
            <person name="Pedersen O."/>
            <person name="Smith M.E."/>
            <person name="Kuyper T.W."/>
            <person name="Franco-Molano E.A."/>
            <person name="Baroni T.J."/>
            <person name="Aanen D.K."/>
        </authorList>
    </citation>
    <scope>NUCLEOTIDE SEQUENCE</scope>
    <source>
        <strain evidence="3">D49</strain>
    </source>
</reference>
<dbReference type="SUPFAM" id="SSF53335">
    <property type="entry name" value="S-adenosyl-L-methionine-dependent methyltransferases"/>
    <property type="match status" value="1"/>
</dbReference>
<evidence type="ECO:0000256" key="1">
    <source>
        <dbReference type="SAM" id="MobiDB-lite"/>
    </source>
</evidence>
<feature type="domain" description="Methyltransferase type 11" evidence="2">
    <location>
        <begin position="62"/>
        <end position="178"/>
    </location>
</feature>
<evidence type="ECO:0000259" key="2">
    <source>
        <dbReference type="Pfam" id="PF08241"/>
    </source>
</evidence>
<dbReference type="Proteomes" id="UP000717328">
    <property type="component" value="Unassembled WGS sequence"/>
</dbReference>
<keyword evidence="4" id="KW-1185">Reference proteome</keyword>
<dbReference type="CDD" id="cd02440">
    <property type="entry name" value="AdoMet_MTases"/>
    <property type="match status" value="1"/>
</dbReference>
<dbReference type="OrthoDB" id="3355826at2759"/>
<accession>A0A9P7FZE9</accession>